<dbReference type="OrthoDB" id="10267177at2759"/>
<accession>A0A9P8EGX7</accession>
<evidence type="ECO:0000313" key="2">
    <source>
        <dbReference type="EMBL" id="KAG9690755.1"/>
    </source>
</evidence>
<dbReference type="EMBL" id="JAHFXF010000295">
    <property type="protein sequence ID" value="KAG9690755.1"/>
    <property type="molecule type" value="Genomic_DNA"/>
</dbReference>
<dbReference type="AlphaFoldDB" id="A0A9P8EGX7"/>
<dbReference type="Proteomes" id="UP000779574">
    <property type="component" value="Unassembled WGS sequence"/>
</dbReference>
<gene>
    <name evidence="2" type="ORF">KCU76_g7935</name>
</gene>
<protein>
    <submittedName>
        <fullName evidence="2">Uncharacterized protein</fullName>
    </submittedName>
</protein>
<feature type="non-terminal residue" evidence="2">
    <location>
        <position position="117"/>
    </location>
</feature>
<feature type="region of interest" description="Disordered" evidence="1">
    <location>
        <begin position="38"/>
        <end position="95"/>
    </location>
</feature>
<feature type="compositionally biased region" description="Low complexity" evidence="1">
    <location>
        <begin position="46"/>
        <end position="55"/>
    </location>
</feature>
<reference evidence="2" key="2">
    <citation type="submission" date="2021-08" db="EMBL/GenBank/DDBJ databases">
        <authorList>
            <person name="Gostincar C."/>
            <person name="Sun X."/>
            <person name="Song Z."/>
            <person name="Gunde-Cimerman N."/>
        </authorList>
    </citation>
    <scope>NUCLEOTIDE SEQUENCE</scope>
    <source>
        <strain evidence="2">EXF-9911</strain>
    </source>
</reference>
<comment type="caution">
    <text evidence="2">The sequence shown here is derived from an EMBL/GenBank/DDBJ whole genome shotgun (WGS) entry which is preliminary data.</text>
</comment>
<evidence type="ECO:0000256" key="1">
    <source>
        <dbReference type="SAM" id="MobiDB-lite"/>
    </source>
</evidence>
<name>A0A9P8EGX7_AURME</name>
<organism evidence="2 3">
    <name type="scientific">Aureobasidium melanogenum</name>
    <name type="common">Aureobasidium pullulans var. melanogenum</name>
    <dbReference type="NCBI Taxonomy" id="46634"/>
    <lineage>
        <taxon>Eukaryota</taxon>
        <taxon>Fungi</taxon>
        <taxon>Dikarya</taxon>
        <taxon>Ascomycota</taxon>
        <taxon>Pezizomycotina</taxon>
        <taxon>Dothideomycetes</taxon>
        <taxon>Dothideomycetidae</taxon>
        <taxon>Dothideales</taxon>
        <taxon>Saccotheciaceae</taxon>
        <taxon>Aureobasidium</taxon>
    </lineage>
</organism>
<evidence type="ECO:0000313" key="3">
    <source>
        <dbReference type="Proteomes" id="UP000779574"/>
    </source>
</evidence>
<sequence>MSTLNHNAATIIPVHGSINTDAAVQGIASSSQANKLLPCENNNSFPSQPISIQSSTNPDTSNPTNASPTSFPSHGNITPSLFQNSNIMNKTRNKKNSETINIWDKMALAQRLEATNY</sequence>
<reference evidence="2" key="1">
    <citation type="journal article" date="2021" name="J Fungi (Basel)">
        <title>Virulence traits and population genomics of the black yeast Aureobasidium melanogenum.</title>
        <authorList>
            <person name="Cernosa A."/>
            <person name="Sun X."/>
            <person name="Gostincar C."/>
            <person name="Fang C."/>
            <person name="Gunde-Cimerman N."/>
            <person name="Song Z."/>
        </authorList>
    </citation>
    <scope>NUCLEOTIDE SEQUENCE</scope>
    <source>
        <strain evidence="2">EXF-9911</strain>
    </source>
</reference>
<proteinExistence type="predicted"/>
<feature type="compositionally biased region" description="Polar residues" evidence="1">
    <location>
        <begin position="56"/>
        <end position="90"/>
    </location>
</feature>